<evidence type="ECO:0000313" key="3">
    <source>
        <dbReference type="Proteomes" id="UP000555407"/>
    </source>
</evidence>
<gene>
    <name evidence="2" type="ORF">BJY22_007039</name>
</gene>
<keyword evidence="1" id="KW-0472">Membrane</keyword>
<dbReference type="Proteomes" id="UP000555407">
    <property type="component" value="Unassembled WGS sequence"/>
</dbReference>
<dbReference type="EMBL" id="JAASRO010000001">
    <property type="protein sequence ID" value="NIK61322.1"/>
    <property type="molecule type" value="Genomic_DNA"/>
</dbReference>
<evidence type="ECO:0008006" key="4">
    <source>
        <dbReference type="Google" id="ProtNLM"/>
    </source>
</evidence>
<accession>A0A7X6A4B8</accession>
<dbReference type="RefSeq" id="WP_167215754.1">
    <property type="nucleotide sequence ID" value="NZ_JAASRO010000001.1"/>
</dbReference>
<reference evidence="2 3" key="1">
    <citation type="submission" date="2020-03" db="EMBL/GenBank/DDBJ databases">
        <title>Sequencing the genomes of 1000 actinobacteria strains.</title>
        <authorList>
            <person name="Klenk H.-P."/>
        </authorList>
    </citation>
    <scope>NUCLEOTIDE SEQUENCE [LARGE SCALE GENOMIC DNA]</scope>
    <source>
        <strain evidence="2 3">DSM 45490</strain>
    </source>
</reference>
<protein>
    <recommendedName>
        <fullName evidence="4">Transmembrane protein</fullName>
    </recommendedName>
</protein>
<keyword evidence="1" id="KW-0812">Transmembrane</keyword>
<comment type="caution">
    <text evidence="2">The sequence shown here is derived from an EMBL/GenBank/DDBJ whole genome shotgun (WGS) entry which is preliminary data.</text>
</comment>
<evidence type="ECO:0000313" key="2">
    <source>
        <dbReference type="EMBL" id="NIK61322.1"/>
    </source>
</evidence>
<dbReference type="InterPro" id="IPR039708">
    <property type="entry name" value="MT1774/Rv1733c-like"/>
</dbReference>
<dbReference type="PANTHER" id="PTHR42305:SF1">
    <property type="entry name" value="MEMBRANE PROTEIN RV1733C-RELATED"/>
    <property type="match status" value="1"/>
</dbReference>
<proteinExistence type="predicted"/>
<evidence type="ECO:0000256" key="1">
    <source>
        <dbReference type="SAM" id="Phobius"/>
    </source>
</evidence>
<dbReference type="AlphaFoldDB" id="A0A7X6A4B8"/>
<sequence>MSSSHQHHAELFVAMQLRLCALGQNPLRRGVDRVEAVLLMTFVLAALLLIPAALALGVVVHEHVERSAAEVRAHAVAVRAVALDDTPDPGLAVDGPSTATVRVRWVDDSGTPHDGTADVPAGTQAGTEVRLWRNGDGRLSESPPVAPNSTAAALAIGLSLPVFGWPALAFVYRLAVRPLDRYRAEAWGREWERVASRWPRPWR</sequence>
<feature type="transmembrane region" description="Helical" evidence="1">
    <location>
        <begin position="36"/>
        <end position="60"/>
    </location>
</feature>
<feature type="transmembrane region" description="Helical" evidence="1">
    <location>
        <begin position="151"/>
        <end position="175"/>
    </location>
</feature>
<keyword evidence="3" id="KW-1185">Reference proteome</keyword>
<name>A0A7X6A4B8_9ACTN</name>
<keyword evidence="1" id="KW-1133">Transmembrane helix</keyword>
<dbReference type="PANTHER" id="PTHR42305">
    <property type="entry name" value="MEMBRANE PROTEIN RV1733C-RELATED"/>
    <property type="match status" value="1"/>
</dbReference>
<organism evidence="2 3">
    <name type="scientific">Kribbella shirazensis</name>
    <dbReference type="NCBI Taxonomy" id="1105143"/>
    <lineage>
        <taxon>Bacteria</taxon>
        <taxon>Bacillati</taxon>
        <taxon>Actinomycetota</taxon>
        <taxon>Actinomycetes</taxon>
        <taxon>Propionibacteriales</taxon>
        <taxon>Kribbellaceae</taxon>
        <taxon>Kribbella</taxon>
    </lineage>
</organism>